<evidence type="ECO:0000256" key="4">
    <source>
        <dbReference type="ARBA" id="ARBA00022776"/>
    </source>
</evidence>
<dbReference type="PANTHER" id="PTHR19918">
    <property type="entry name" value="CELL DIVISION CYCLE 20 CDC20 FIZZY -RELATED"/>
    <property type="match status" value="1"/>
</dbReference>
<dbReference type="PANTHER" id="PTHR19918:SF8">
    <property type="entry name" value="FI02843P"/>
    <property type="match status" value="1"/>
</dbReference>
<feature type="domain" description="Anaphase-promoting complex subunit 4-like WD40" evidence="9">
    <location>
        <begin position="238"/>
        <end position="294"/>
    </location>
</feature>
<comment type="caution">
    <text evidence="10">The sequence shown here is derived from an EMBL/GenBank/DDBJ whole genome shotgun (WGS) entry which is preliminary data.</text>
</comment>
<keyword evidence="4" id="KW-0498">Mitosis</keyword>
<evidence type="ECO:0000256" key="1">
    <source>
        <dbReference type="ARBA" id="ARBA00022574"/>
    </source>
</evidence>
<dbReference type="InterPro" id="IPR036322">
    <property type="entry name" value="WD40_repeat_dom_sf"/>
</dbReference>
<dbReference type="InterPro" id="IPR015943">
    <property type="entry name" value="WD40/YVTN_repeat-like_dom_sf"/>
</dbReference>
<evidence type="ECO:0000313" key="11">
    <source>
        <dbReference type="Proteomes" id="UP000701853"/>
    </source>
</evidence>
<dbReference type="GO" id="GO:0005680">
    <property type="term" value="C:anaphase-promoting complex"/>
    <property type="evidence" value="ECO:0007669"/>
    <property type="project" value="TreeGrafter"/>
</dbReference>
<dbReference type="Gene3D" id="2.130.10.10">
    <property type="entry name" value="YVTN repeat-like/Quinoprotein amine dehydrogenase"/>
    <property type="match status" value="1"/>
</dbReference>
<dbReference type="PROSITE" id="PS50082">
    <property type="entry name" value="WD_REPEATS_2"/>
    <property type="match status" value="1"/>
</dbReference>
<dbReference type="AlphaFoldDB" id="A0A8J6DAI4"/>
<keyword evidence="3" id="KW-0677">Repeat</keyword>
<dbReference type="SMART" id="SM00320">
    <property type="entry name" value="WD40"/>
    <property type="match status" value="2"/>
</dbReference>
<evidence type="ECO:0000313" key="10">
    <source>
        <dbReference type="EMBL" id="KAG8497138.1"/>
    </source>
</evidence>
<dbReference type="Proteomes" id="UP000701853">
    <property type="component" value="Chromosome 4"/>
</dbReference>
<keyword evidence="2" id="KW-0132">Cell division</keyword>
<dbReference type="InterPro" id="IPR001680">
    <property type="entry name" value="WD40_rpt"/>
</dbReference>
<feature type="repeat" description="WD" evidence="7">
    <location>
        <begin position="237"/>
        <end position="278"/>
    </location>
</feature>
<dbReference type="EMBL" id="JAHUZN010000004">
    <property type="protein sequence ID" value="KAG8497138.1"/>
    <property type="molecule type" value="Genomic_DNA"/>
</dbReference>
<dbReference type="GO" id="GO:0016567">
    <property type="term" value="P:protein ubiquitination"/>
    <property type="evidence" value="ECO:0007669"/>
    <property type="project" value="UniProtKB-UniPathway"/>
</dbReference>
<dbReference type="InterPro" id="IPR033010">
    <property type="entry name" value="Cdc20/Fizzy"/>
</dbReference>
<feature type="region of interest" description="Disordered" evidence="8">
    <location>
        <begin position="104"/>
        <end position="126"/>
    </location>
</feature>
<dbReference type="PROSITE" id="PS50294">
    <property type="entry name" value="WD_REPEATS_REGION"/>
    <property type="match status" value="1"/>
</dbReference>
<evidence type="ECO:0000256" key="8">
    <source>
        <dbReference type="SAM" id="MobiDB-lite"/>
    </source>
</evidence>
<comment type="function">
    <text evidence="6">Component of the anaphase promoting complex/cyclosome (APC/C), a cell cycle-regulated E3 ubiquitin-protein ligase complex that controls progression through mitosis and the G1 phase of the cell cycle.</text>
</comment>
<dbReference type="InterPro" id="IPR024977">
    <property type="entry name" value="Apc4-like_WD40_dom"/>
</dbReference>
<name>A0A8J6DAI4_9ROSI</name>
<feature type="compositionally biased region" description="Polar residues" evidence="8">
    <location>
        <begin position="104"/>
        <end position="125"/>
    </location>
</feature>
<dbReference type="UniPathway" id="UPA00143"/>
<dbReference type="GO" id="GO:0031145">
    <property type="term" value="P:anaphase-promoting complex-dependent catabolic process"/>
    <property type="evidence" value="ECO:0007669"/>
    <property type="project" value="TreeGrafter"/>
</dbReference>
<evidence type="ECO:0000259" key="9">
    <source>
        <dbReference type="Pfam" id="PF12894"/>
    </source>
</evidence>
<gene>
    <name evidence="10" type="ORF">CXB51_008379</name>
</gene>
<dbReference type="SUPFAM" id="SSF50978">
    <property type="entry name" value="WD40 repeat-like"/>
    <property type="match status" value="1"/>
</dbReference>
<evidence type="ECO:0000256" key="5">
    <source>
        <dbReference type="ARBA" id="ARBA00023306"/>
    </source>
</evidence>
<dbReference type="GO" id="GO:0051301">
    <property type="term" value="P:cell division"/>
    <property type="evidence" value="ECO:0007669"/>
    <property type="project" value="UniProtKB-KW"/>
</dbReference>
<evidence type="ECO:0000256" key="6">
    <source>
        <dbReference type="ARBA" id="ARBA00023425"/>
    </source>
</evidence>
<organism evidence="10 11">
    <name type="scientific">Gossypium anomalum</name>
    <dbReference type="NCBI Taxonomy" id="47600"/>
    <lineage>
        <taxon>Eukaryota</taxon>
        <taxon>Viridiplantae</taxon>
        <taxon>Streptophyta</taxon>
        <taxon>Embryophyta</taxon>
        <taxon>Tracheophyta</taxon>
        <taxon>Spermatophyta</taxon>
        <taxon>Magnoliopsida</taxon>
        <taxon>eudicotyledons</taxon>
        <taxon>Gunneridae</taxon>
        <taxon>Pentapetalae</taxon>
        <taxon>rosids</taxon>
        <taxon>malvids</taxon>
        <taxon>Malvales</taxon>
        <taxon>Malvaceae</taxon>
        <taxon>Malvoideae</taxon>
        <taxon>Gossypium</taxon>
    </lineage>
</organism>
<dbReference type="GO" id="GO:0010997">
    <property type="term" value="F:anaphase-promoting complex binding"/>
    <property type="evidence" value="ECO:0007669"/>
    <property type="project" value="InterPro"/>
</dbReference>
<dbReference type="OrthoDB" id="10263272at2759"/>
<evidence type="ECO:0000256" key="2">
    <source>
        <dbReference type="ARBA" id="ARBA00022618"/>
    </source>
</evidence>
<sequence>MQIRNKVLDSCKEFFKNRVRDEENDDGDDNDFDEEEEEEKNEVCVGLVHHCMSILKTKCKTSNRAFGLVVCKVLGWDIDRLPVILLKGEPLSRILANSSELQNTLQGEGSNKNVENLETGNSSGKIQKDASDSLLDRFIPNRSAMDYDYAHYMLTEWRKINENQTNKPPTPVELFPSDHTTSCAHLEKPSKPLRHIPQTLMHCDHHLVLQSSESTLDAPDLMDDFYLNLLDWGSSNIDDDNGSVTSVSWAPDGRHIAIGLNNSEVQLWDSASNRQLHTLRGCHRSRVGSMAWNNHFLTTGGMDGMIVNNDRTLARSLWAEMVSFWTTTGQWRHDNLVHIWDMSKASSNSPTQWIHRLEYYTYGIWDMSKAQELAKEKADIAIKSLQCLPQSLQIIHLSEKK</sequence>
<protein>
    <recommendedName>
        <fullName evidence="9">Anaphase-promoting complex subunit 4-like WD40 domain-containing protein</fullName>
    </recommendedName>
</protein>
<dbReference type="GO" id="GO:1990757">
    <property type="term" value="F:ubiquitin ligase activator activity"/>
    <property type="evidence" value="ECO:0007669"/>
    <property type="project" value="TreeGrafter"/>
</dbReference>
<evidence type="ECO:0000256" key="7">
    <source>
        <dbReference type="PROSITE-ProRule" id="PRU00221"/>
    </source>
</evidence>
<keyword evidence="5" id="KW-0131">Cell cycle</keyword>
<keyword evidence="11" id="KW-1185">Reference proteome</keyword>
<reference evidence="10 11" key="1">
    <citation type="journal article" date="2021" name="bioRxiv">
        <title>The Gossypium anomalum genome as a resource for cotton improvement and evolutionary analysis of hybrid incompatibility.</title>
        <authorList>
            <person name="Grover C.E."/>
            <person name="Yuan D."/>
            <person name="Arick M.A."/>
            <person name="Miller E.R."/>
            <person name="Hu G."/>
            <person name="Peterson D.G."/>
            <person name="Wendel J.F."/>
            <person name="Udall J.A."/>
        </authorList>
    </citation>
    <scope>NUCLEOTIDE SEQUENCE [LARGE SCALE GENOMIC DNA]</scope>
    <source>
        <strain evidence="10">JFW-Udall</strain>
        <tissue evidence="10">Leaf</tissue>
    </source>
</reference>
<dbReference type="GO" id="GO:1905786">
    <property type="term" value="P:positive regulation of anaphase-promoting complex-dependent catabolic process"/>
    <property type="evidence" value="ECO:0007669"/>
    <property type="project" value="TreeGrafter"/>
</dbReference>
<proteinExistence type="predicted"/>
<accession>A0A8J6DAI4</accession>
<dbReference type="Pfam" id="PF12894">
    <property type="entry name" value="ANAPC4_WD40"/>
    <property type="match status" value="1"/>
</dbReference>
<evidence type="ECO:0000256" key="3">
    <source>
        <dbReference type="ARBA" id="ARBA00022737"/>
    </source>
</evidence>
<keyword evidence="1 7" id="KW-0853">WD repeat</keyword>